<dbReference type="NCBIfam" id="TIGR00231">
    <property type="entry name" value="small_GTP"/>
    <property type="match status" value="2"/>
</dbReference>
<evidence type="ECO:0000256" key="6">
    <source>
        <dbReference type="ARBA" id="ARBA00023134"/>
    </source>
</evidence>
<keyword evidence="6 8" id="KW-0342">GTP-binding</keyword>
<keyword evidence="5 8" id="KW-0547">Nucleotide-binding</keyword>
<dbReference type="CDD" id="cd01895">
    <property type="entry name" value="EngA2"/>
    <property type="match status" value="1"/>
</dbReference>
<name>A0A1F7UR61_9BACT</name>
<feature type="binding site" evidence="8">
    <location>
        <begin position="130"/>
        <end position="133"/>
    </location>
    <ligand>
        <name>GTP</name>
        <dbReference type="ChEBI" id="CHEBI:37565"/>
        <label>1</label>
    </ligand>
</feature>
<evidence type="ECO:0000256" key="10">
    <source>
        <dbReference type="RuleBase" id="RU004481"/>
    </source>
</evidence>
<dbReference type="InterPro" id="IPR006073">
    <property type="entry name" value="GTP-bd"/>
</dbReference>
<proteinExistence type="inferred from homology"/>
<comment type="subunit">
    <text evidence="8">Associates with the 50S ribosomal subunit.</text>
</comment>
<accession>A0A1F7UR61</accession>
<reference evidence="12 13" key="1">
    <citation type="journal article" date="2016" name="Nat. Commun.">
        <title>Thousands of microbial genomes shed light on interconnected biogeochemical processes in an aquifer system.</title>
        <authorList>
            <person name="Anantharaman K."/>
            <person name="Brown C.T."/>
            <person name="Hug L.A."/>
            <person name="Sharon I."/>
            <person name="Castelle C.J."/>
            <person name="Probst A.J."/>
            <person name="Thomas B.C."/>
            <person name="Singh A."/>
            <person name="Wilkins M.J."/>
            <person name="Karaoz U."/>
            <person name="Brodie E.L."/>
            <person name="Williams K.H."/>
            <person name="Hubbard S.S."/>
            <person name="Banfield J.F."/>
        </authorList>
    </citation>
    <scope>NUCLEOTIDE SEQUENCE [LARGE SCALE GENOMIC DNA]</scope>
</reference>
<keyword evidence="3 8" id="KW-0690">Ribosome biogenesis</keyword>
<dbReference type="HAMAP" id="MF_00195">
    <property type="entry name" value="GTPase_Der"/>
    <property type="match status" value="1"/>
</dbReference>
<dbReference type="SUPFAM" id="SSF52540">
    <property type="entry name" value="P-loop containing nucleoside triphosphate hydrolases"/>
    <property type="match status" value="2"/>
</dbReference>
<organism evidence="12 13">
    <name type="scientific">Candidatus Uhrbacteria bacterium RIFCSPLOWO2_01_FULL_47_24</name>
    <dbReference type="NCBI Taxonomy" id="1802401"/>
    <lineage>
        <taxon>Bacteria</taxon>
        <taxon>Candidatus Uhriibacteriota</taxon>
    </lineage>
</organism>
<dbReference type="Pfam" id="PF14714">
    <property type="entry name" value="KH_dom-like"/>
    <property type="match status" value="1"/>
</dbReference>
<protein>
    <recommendedName>
        <fullName evidence="2 8">GTPase Der</fullName>
    </recommendedName>
    <alternativeName>
        <fullName evidence="7 8">GTP-binding protein EngA</fullName>
    </alternativeName>
</protein>
<dbReference type="GO" id="GO:0042254">
    <property type="term" value="P:ribosome biogenesis"/>
    <property type="evidence" value="ECO:0007669"/>
    <property type="project" value="UniProtKB-KW"/>
</dbReference>
<sequence>MSTLPTIVIIGRRNVGKSALFNRLIEEQKAIVSEIPGTTRDRTEGICRWRGVDLRIVDTGGLDVGEENTIDREVRKQAKFAIKQADLILFMVDARVGVLPAEQKLARELKLSFEREKAQLRIPSVLLVANKAETPKLREAAQDPTWKRLRLGTPFPISAITGQGVGDLLDEIFKTLKLSFEREKAQLRTTKPDLRVAIIGKPNVGKSSLLNKILGEERVIVSPIPHTTREPQDTLFTYSLSGIEKNILLVDTAGIRKKARRKPGLEQMGVYKTLAAIGRSDVVIFVLDANELLDSQDKQLADMIEEKGVGVVIAVNKWDLLGQEPVAAGLQPARNLKVATTISKRTTHEGDLLMKTIHFGLPGLTFAPVVFISANTGHGVQKLLPLALEAHENRKRVIPDEELERILPKLILRHRPARSKAGSRHPIIRAIVQTGTEPPTFVIIIGPKQSLHETYLRYLENRLREFFDFEGTPIKIWVKQERG</sequence>
<dbReference type="CDD" id="cd01894">
    <property type="entry name" value="EngA1"/>
    <property type="match status" value="1"/>
</dbReference>
<evidence type="ECO:0000256" key="9">
    <source>
        <dbReference type="PROSITE-ProRule" id="PRU01049"/>
    </source>
</evidence>
<dbReference type="InterPro" id="IPR005225">
    <property type="entry name" value="Small_GTP-bd"/>
</dbReference>
<evidence type="ECO:0000256" key="1">
    <source>
        <dbReference type="ARBA" id="ARBA00008279"/>
    </source>
</evidence>
<evidence type="ECO:0000259" key="11">
    <source>
        <dbReference type="PROSITE" id="PS51712"/>
    </source>
</evidence>
<dbReference type="PROSITE" id="PS51712">
    <property type="entry name" value="G_ENGA"/>
    <property type="match status" value="1"/>
</dbReference>
<evidence type="ECO:0000256" key="5">
    <source>
        <dbReference type="ARBA" id="ARBA00022741"/>
    </source>
</evidence>
<dbReference type="STRING" id="1802401.A3B21_02345"/>
<dbReference type="InterPro" id="IPR015946">
    <property type="entry name" value="KH_dom-like_a/b"/>
</dbReference>
<feature type="binding site" evidence="8">
    <location>
        <begin position="251"/>
        <end position="255"/>
    </location>
    <ligand>
        <name>GTP</name>
        <dbReference type="ChEBI" id="CHEBI:37565"/>
        <label>2</label>
    </ligand>
</feature>
<dbReference type="Proteomes" id="UP000176897">
    <property type="component" value="Unassembled WGS sequence"/>
</dbReference>
<evidence type="ECO:0000256" key="3">
    <source>
        <dbReference type="ARBA" id="ARBA00022517"/>
    </source>
</evidence>
<dbReference type="GO" id="GO:0005525">
    <property type="term" value="F:GTP binding"/>
    <property type="evidence" value="ECO:0007669"/>
    <property type="project" value="UniProtKB-UniRule"/>
</dbReference>
<dbReference type="InterPro" id="IPR027417">
    <property type="entry name" value="P-loop_NTPase"/>
</dbReference>
<dbReference type="PRINTS" id="PR00326">
    <property type="entry name" value="GTP1OBG"/>
</dbReference>
<evidence type="ECO:0000313" key="13">
    <source>
        <dbReference type="Proteomes" id="UP000176897"/>
    </source>
</evidence>
<keyword evidence="4 10" id="KW-0677">Repeat</keyword>
<dbReference type="InterPro" id="IPR032859">
    <property type="entry name" value="KH_dom-like"/>
</dbReference>
<gene>
    <name evidence="8" type="primary">der</name>
    <name evidence="12" type="ORF">A3B21_02345</name>
</gene>
<feature type="binding site" evidence="8">
    <location>
        <begin position="200"/>
        <end position="207"/>
    </location>
    <ligand>
        <name>GTP</name>
        <dbReference type="ChEBI" id="CHEBI:37565"/>
        <label>2</label>
    </ligand>
</feature>
<dbReference type="AlphaFoldDB" id="A0A1F7UR61"/>
<dbReference type="Gene3D" id="3.30.300.20">
    <property type="match status" value="1"/>
</dbReference>
<dbReference type="Gene3D" id="3.40.50.300">
    <property type="entry name" value="P-loop containing nucleotide triphosphate hydrolases"/>
    <property type="match status" value="2"/>
</dbReference>
<evidence type="ECO:0000313" key="12">
    <source>
        <dbReference type="EMBL" id="OGL80188.1"/>
    </source>
</evidence>
<evidence type="ECO:0000256" key="2">
    <source>
        <dbReference type="ARBA" id="ARBA00020953"/>
    </source>
</evidence>
<feature type="binding site" evidence="8">
    <location>
        <begin position="316"/>
        <end position="319"/>
    </location>
    <ligand>
        <name>GTP</name>
        <dbReference type="ChEBI" id="CHEBI:37565"/>
        <label>2</label>
    </ligand>
</feature>
<feature type="binding site" evidence="8">
    <location>
        <begin position="11"/>
        <end position="18"/>
    </location>
    <ligand>
        <name>GTP</name>
        <dbReference type="ChEBI" id="CHEBI:37565"/>
        <label>1</label>
    </ligand>
</feature>
<dbReference type="PANTHER" id="PTHR43834:SF6">
    <property type="entry name" value="GTPASE DER"/>
    <property type="match status" value="1"/>
</dbReference>
<dbReference type="PIRSF" id="PIRSF006485">
    <property type="entry name" value="GTP-binding_EngA"/>
    <property type="match status" value="1"/>
</dbReference>
<dbReference type="InterPro" id="IPR031166">
    <property type="entry name" value="G_ENGA"/>
</dbReference>
<dbReference type="PANTHER" id="PTHR43834">
    <property type="entry name" value="GTPASE DER"/>
    <property type="match status" value="1"/>
</dbReference>
<dbReference type="InterPro" id="IPR016484">
    <property type="entry name" value="GTPase_Der"/>
</dbReference>
<feature type="binding site" evidence="8">
    <location>
        <begin position="58"/>
        <end position="62"/>
    </location>
    <ligand>
        <name>GTP</name>
        <dbReference type="ChEBI" id="CHEBI:37565"/>
        <label>1</label>
    </ligand>
</feature>
<evidence type="ECO:0000256" key="4">
    <source>
        <dbReference type="ARBA" id="ARBA00022737"/>
    </source>
</evidence>
<comment type="similarity">
    <text evidence="1 8 9 10">Belongs to the TRAFAC class TrmE-Era-EngA-EngB-Septin-like GTPase superfamily. EngA (Der) GTPase family.</text>
</comment>
<comment type="caution">
    <text evidence="12">The sequence shown here is derived from an EMBL/GenBank/DDBJ whole genome shotgun (WGS) entry which is preliminary data.</text>
</comment>
<feature type="domain" description="EngA-type G" evidence="11">
    <location>
        <begin position="194"/>
        <end position="395"/>
    </location>
</feature>
<dbReference type="EMBL" id="MGEJ01000014">
    <property type="protein sequence ID" value="OGL80188.1"/>
    <property type="molecule type" value="Genomic_DNA"/>
</dbReference>
<evidence type="ECO:0000256" key="8">
    <source>
        <dbReference type="HAMAP-Rule" id="MF_00195"/>
    </source>
</evidence>
<comment type="function">
    <text evidence="8 10">GTPase that plays an essential role in the late steps of ribosome biogenesis.</text>
</comment>
<dbReference type="Pfam" id="PF01926">
    <property type="entry name" value="MMR_HSR1"/>
    <property type="match status" value="2"/>
</dbReference>
<dbReference type="NCBIfam" id="TIGR03594">
    <property type="entry name" value="GTPase_EngA"/>
    <property type="match status" value="1"/>
</dbReference>
<evidence type="ECO:0000256" key="7">
    <source>
        <dbReference type="ARBA" id="ARBA00032345"/>
    </source>
</evidence>